<gene>
    <name evidence="1" type="ORF">Bpfe_020388</name>
</gene>
<sequence length="96" mass="10707">MPINSRLEGKCFGVTSFWSDRHLSSQQDTENNYTISQELVAGVSDYRLEVEAVITASQEQTVQLENKKEAPAENSRGGFVWNTFPEVYVLSASTST</sequence>
<dbReference type="AlphaFoldDB" id="A0AAD8B8R3"/>
<comment type="caution">
    <text evidence="1">The sequence shown here is derived from an EMBL/GenBank/DDBJ whole genome shotgun (WGS) entry which is preliminary data.</text>
</comment>
<evidence type="ECO:0000313" key="2">
    <source>
        <dbReference type="Proteomes" id="UP001233172"/>
    </source>
</evidence>
<accession>A0AAD8B8R3</accession>
<reference evidence="1" key="1">
    <citation type="journal article" date="2023" name="PLoS Negl. Trop. Dis.">
        <title>A genome sequence for Biomphalaria pfeifferi, the major vector snail for the human-infecting parasite Schistosoma mansoni.</title>
        <authorList>
            <person name="Bu L."/>
            <person name="Lu L."/>
            <person name="Laidemitt M.R."/>
            <person name="Zhang S.M."/>
            <person name="Mutuku M."/>
            <person name="Mkoji G."/>
            <person name="Steinauer M."/>
            <person name="Loker E.S."/>
        </authorList>
    </citation>
    <scope>NUCLEOTIDE SEQUENCE</scope>
    <source>
        <strain evidence="1">KasaAsao</strain>
    </source>
</reference>
<name>A0AAD8B8R3_BIOPF</name>
<reference evidence="1" key="2">
    <citation type="submission" date="2023-04" db="EMBL/GenBank/DDBJ databases">
        <authorList>
            <person name="Bu L."/>
            <person name="Lu L."/>
            <person name="Laidemitt M.R."/>
            <person name="Zhang S.M."/>
            <person name="Mutuku M."/>
            <person name="Mkoji G."/>
            <person name="Steinauer M."/>
            <person name="Loker E.S."/>
        </authorList>
    </citation>
    <scope>NUCLEOTIDE SEQUENCE</scope>
    <source>
        <strain evidence="1">KasaAsao</strain>
        <tissue evidence="1">Whole Snail</tissue>
    </source>
</reference>
<dbReference type="EMBL" id="JASAOG010000117">
    <property type="protein sequence ID" value="KAK0050170.1"/>
    <property type="molecule type" value="Genomic_DNA"/>
</dbReference>
<protein>
    <submittedName>
        <fullName evidence="1">Uncharacterized protein</fullName>
    </submittedName>
</protein>
<proteinExistence type="predicted"/>
<organism evidence="1 2">
    <name type="scientific">Biomphalaria pfeifferi</name>
    <name type="common">Bloodfluke planorb</name>
    <name type="synonym">Freshwater snail</name>
    <dbReference type="NCBI Taxonomy" id="112525"/>
    <lineage>
        <taxon>Eukaryota</taxon>
        <taxon>Metazoa</taxon>
        <taxon>Spiralia</taxon>
        <taxon>Lophotrochozoa</taxon>
        <taxon>Mollusca</taxon>
        <taxon>Gastropoda</taxon>
        <taxon>Heterobranchia</taxon>
        <taxon>Euthyneura</taxon>
        <taxon>Panpulmonata</taxon>
        <taxon>Hygrophila</taxon>
        <taxon>Lymnaeoidea</taxon>
        <taxon>Planorbidae</taxon>
        <taxon>Biomphalaria</taxon>
    </lineage>
</organism>
<dbReference type="Proteomes" id="UP001233172">
    <property type="component" value="Unassembled WGS sequence"/>
</dbReference>
<evidence type="ECO:0000313" key="1">
    <source>
        <dbReference type="EMBL" id="KAK0050170.1"/>
    </source>
</evidence>
<keyword evidence="2" id="KW-1185">Reference proteome</keyword>